<accession>A0A369J6Y7</accession>
<evidence type="ECO:0000313" key="1">
    <source>
        <dbReference type="EMBL" id="RDB15473.1"/>
    </source>
</evidence>
<proteinExistence type="predicted"/>
<dbReference type="EMBL" id="LUEZ02000158">
    <property type="protein sequence ID" value="RDB15473.1"/>
    <property type="molecule type" value="Genomic_DNA"/>
</dbReference>
<dbReference type="AlphaFoldDB" id="A0A369J6Y7"/>
<gene>
    <name evidence="1" type="ORF">Hypma_004258</name>
</gene>
<dbReference type="InParanoid" id="A0A369J6Y7"/>
<evidence type="ECO:0000313" key="2">
    <source>
        <dbReference type="Proteomes" id="UP000076154"/>
    </source>
</evidence>
<comment type="caution">
    <text evidence="1">The sequence shown here is derived from an EMBL/GenBank/DDBJ whole genome shotgun (WGS) entry which is preliminary data.</text>
</comment>
<name>A0A369J6Y7_HYPMA</name>
<reference evidence="1" key="1">
    <citation type="submission" date="2018-04" db="EMBL/GenBank/DDBJ databases">
        <title>Whole genome sequencing of Hypsizygus marmoreus.</title>
        <authorList>
            <person name="Choi I.-G."/>
            <person name="Min B."/>
            <person name="Kim J.-G."/>
            <person name="Kim S."/>
            <person name="Oh Y.-L."/>
            <person name="Kong W.-S."/>
            <person name="Park H."/>
            <person name="Jeong J."/>
            <person name="Song E.-S."/>
        </authorList>
    </citation>
    <scope>NUCLEOTIDE SEQUENCE [LARGE SCALE GENOMIC DNA]</scope>
    <source>
        <strain evidence="1">51987-8</strain>
    </source>
</reference>
<dbReference type="OrthoDB" id="2745898at2759"/>
<sequence length="414" mass="47436">MHPALPQELLDKIIDDVSCDLDALTFCALTSRSFRFRSQSHIFAIVHISSVAECDHLFTLLTQNPCLGEFPRHLALTSIDTWIYQSPNFPAILQKMASLRLLFMPSLQILPLQWEALSPETADALVAVFRNPNLQSLEMWHAFNIPVTVLRRDMKLAHLLLYNVTFKGYGDADFQSVEEVPMELRLKHDLELKYLSLGRMPNAAVIAPQMLNAARQSLSTFQWREWLLYSIREESYFTYDFSLLPTLRSLEFQIAVVVGLPQIPDFQPFLRTAFQNIINFIITNPSATHIEQFKICFVTLLYSDLDPNSAQQPERPASTWSMVSEALEEIPQLWGELDRIFDVNTEAASRPSRLEIALGTFFLGIKQAPEDLLAYQDAWRGKIEGWMPLASRRGVLTTEVVPDMMFYGESLKEW</sequence>
<organism evidence="1 2">
    <name type="scientific">Hypsizygus marmoreus</name>
    <name type="common">White beech mushroom</name>
    <name type="synonym">Agaricus marmoreus</name>
    <dbReference type="NCBI Taxonomy" id="39966"/>
    <lineage>
        <taxon>Eukaryota</taxon>
        <taxon>Fungi</taxon>
        <taxon>Dikarya</taxon>
        <taxon>Basidiomycota</taxon>
        <taxon>Agaricomycotina</taxon>
        <taxon>Agaricomycetes</taxon>
        <taxon>Agaricomycetidae</taxon>
        <taxon>Agaricales</taxon>
        <taxon>Tricholomatineae</taxon>
        <taxon>Lyophyllaceae</taxon>
        <taxon>Hypsizygus</taxon>
    </lineage>
</organism>
<evidence type="ECO:0008006" key="3">
    <source>
        <dbReference type="Google" id="ProtNLM"/>
    </source>
</evidence>
<protein>
    <recommendedName>
        <fullName evidence="3">F-box domain-containing protein</fullName>
    </recommendedName>
</protein>
<keyword evidence="2" id="KW-1185">Reference proteome</keyword>
<dbReference type="Proteomes" id="UP000076154">
    <property type="component" value="Unassembled WGS sequence"/>
</dbReference>